<keyword evidence="6" id="KW-1185">Reference proteome</keyword>
<gene>
    <name evidence="5" type="ORF">GO495_11230</name>
</gene>
<proteinExistence type="inferred from homology"/>
<accession>A0A6N8JA17</accession>
<evidence type="ECO:0000313" key="5">
    <source>
        <dbReference type="EMBL" id="MVT41156.1"/>
    </source>
</evidence>
<dbReference type="RefSeq" id="WP_157299765.1">
    <property type="nucleotide sequence ID" value="NZ_BAAAZB010000007.1"/>
</dbReference>
<organism evidence="5 6">
    <name type="scientific">Chitinophaga oryziterrae</name>
    <dbReference type="NCBI Taxonomy" id="1031224"/>
    <lineage>
        <taxon>Bacteria</taxon>
        <taxon>Pseudomonadati</taxon>
        <taxon>Bacteroidota</taxon>
        <taxon>Chitinophagia</taxon>
        <taxon>Chitinophagales</taxon>
        <taxon>Chitinophagaceae</taxon>
        <taxon>Chitinophaga</taxon>
    </lineage>
</organism>
<evidence type="ECO:0000256" key="1">
    <source>
        <dbReference type="ARBA" id="ARBA00009646"/>
    </source>
</evidence>
<dbReference type="SMART" id="SM00247">
    <property type="entry name" value="XTALbg"/>
    <property type="match status" value="1"/>
</dbReference>
<protein>
    <submittedName>
        <fullName evidence="5">T9SS type A sorting domain-containing protein</fullName>
    </submittedName>
</protein>
<evidence type="ECO:0000256" key="3">
    <source>
        <dbReference type="SAM" id="SignalP"/>
    </source>
</evidence>
<evidence type="ECO:0000259" key="4">
    <source>
        <dbReference type="PROSITE" id="PS50915"/>
    </source>
</evidence>
<name>A0A6N8JA17_9BACT</name>
<keyword evidence="3" id="KW-0732">Signal</keyword>
<evidence type="ECO:0000313" key="6">
    <source>
        <dbReference type="Proteomes" id="UP000468388"/>
    </source>
</evidence>
<dbReference type="NCBIfam" id="TIGR04183">
    <property type="entry name" value="Por_Secre_tail"/>
    <property type="match status" value="1"/>
</dbReference>
<dbReference type="Pfam" id="PF18962">
    <property type="entry name" value="Por_Secre_tail"/>
    <property type="match status" value="1"/>
</dbReference>
<dbReference type="AlphaFoldDB" id="A0A6N8JA17"/>
<evidence type="ECO:0000256" key="2">
    <source>
        <dbReference type="ARBA" id="ARBA00022737"/>
    </source>
</evidence>
<dbReference type="Gene3D" id="2.60.20.10">
    <property type="entry name" value="Crystallins"/>
    <property type="match status" value="1"/>
</dbReference>
<dbReference type="InterPro" id="IPR026444">
    <property type="entry name" value="Secre_tail"/>
</dbReference>
<feature type="domain" description="Beta/gamma crystallin 'Greek key'" evidence="4">
    <location>
        <begin position="300"/>
        <end position="344"/>
    </location>
</feature>
<reference evidence="5 6" key="1">
    <citation type="submission" date="2019-12" db="EMBL/GenBank/DDBJ databases">
        <title>The draft genomic sequence of strain Chitinophaga oryziterrae JCM 16595.</title>
        <authorList>
            <person name="Zhang X."/>
        </authorList>
    </citation>
    <scope>NUCLEOTIDE SEQUENCE [LARGE SCALE GENOMIC DNA]</scope>
    <source>
        <strain evidence="5 6">JCM 16595</strain>
    </source>
</reference>
<dbReference type="InterPro" id="IPR001064">
    <property type="entry name" value="Beta/gamma_crystallin"/>
</dbReference>
<dbReference type="EMBL" id="WRXO01000002">
    <property type="protein sequence ID" value="MVT41156.1"/>
    <property type="molecule type" value="Genomic_DNA"/>
</dbReference>
<dbReference type="SUPFAM" id="SSF49695">
    <property type="entry name" value="gamma-Crystallin-like"/>
    <property type="match status" value="1"/>
</dbReference>
<feature type="signal peptide" evidence="3">
    <location>
        <begin position="1"/>
        <end position="18"/>
    </location>
</feature>
<comment type="similarity">
    <text evidence="1">Belongs to the beta/gamma-crystallin family.</text>
</comment>
<dbReference type="Proteomes" id="UP000468388">
    <property type="component" value="Unassembled WGS sequence"/>
</dbReference>
<dbReference type="InterPro" id="IPR011024">
    <property type="entry name" value="G_crystallin-like"/>
</dbReference>
<feature type="chain" id="PRO_5026664984" evidence="3">
    <location>
        <begin position="19"/>
        <end position="473"/>
    </location>
</feature>
<keyword evidence="2" id="KW-0677">Repeat</keyword>
<dbReference type="OrthoDB" id="1089471at2"/>
<sequence length="473" mass="51013">MNTGKQLFVRLLFLFVFAAISTHTLQAQSGVYGGGPIYKNRSYSINELRNSGFTYVVVWTIHIDASGNFNFNAEFPLIQNGAYIGASSYPNFANDIALLKSAPSTINRVEFCLSAWGGSTFANVKNLIAAQGTGSTSTLYKNFQALKNTFPSVDAIAFDDELTYDAGSATSLAVMLGNLGFKVSLVPYTNKTFWTTVATNTNNQRAGTVDRVDLQCYSGGSGNAPCNWSFGTVPVYAGLWDAEKTTAQVQSQLTTWKNSCSSIIKGGFMWLYDDFDNTSGTANYATAIRNVFGGGTLSTPAVTFYKDCNYTGLGISLPLGDYTLTKLRSYGILNDDISSVKVNSGYKTLVYSDDNFAGSSLTITADNSCLVSQSWNDIISSLKVQTASAALASAKIATPDLAIYPNPATNEIRVHTNFELNGGIIQVYDIAGRPVRAFKVVSDRIDVSGLAAGIYTLVYTKNGKTITKRFVKN</sequence>
<comment type="caution">
    <text evidence="5">The sequence shown here is derived from an EMBL/GenBank/DDBJ whole genome shotgun (WGS) entry which is preliminary data.</text>
</comment>
<dbReference type="PROSITE" id="PS50915">
    <property type="entry name" value="CRYSTALLIN_BETA_GAMMA"/>
    <property type="match status" value="1"/>
</dbReference>